<name>A0A0U5L3K9_9GAMM</name>
<dbReference type="Proteomes" id="UP000059419">
    <property type="component" value="Chromosome 1"/>
</dbReference>
<organism evidence="1 2">
    <name type="scientific">Duffyella gerundensis</name>
    <dbReference type="NCBI Taxonomy" id="1619313"/>
    <lineage>
        <taxon>Bacteria</taxon>
        <taxon>Pseudomonadati</taxon>
        <taxon>Pseudomonadota</taxon>
        <taxon>Gammaproteobacteria</taxon>
        <taxon>Enterobacterales</taxon>
        <taxon>Erwiniaceae</taxon>
        <taxon>Duffyella</taxon>
    </lineage>
</organism>
<keyword evidence="2" id="KW-1185">Reference proteome</keyword>
<proteinExistence type="predicted"/>
<dbReference type="RefSeq" id="WP_067429751.1">
    <property type="nucleotide sequence ID" value="NZ_CP072598.1"/>
</dbReference>
<dbReference type="AlphaFoldDB" id="A0A0U5L3K9"/>
<sequence>MRCTNCFAPLTQEEKFYLQSCCERCDRDARVVQGEAHLPIKSPRYLIRWIQFCCRRCWFRLQGQH</sequence>
<protein>
    <submittedName>
        <fullName evidence="1">Uncharacterized protein</fullName>
    </submittedName>
</protein>
<dbReference type="EMBL" id="LN907827">
    <property type="protein sequence ID" value="CUU23723.1"/>
    <property type="molecule type" value="Genomic_DNA"/>
</dbReference>
<reference evidence="2" key="1">
    <citation type="submission" date="2015-11" db="EMBL/GenBank/DDBJ databases">
        <authorList>
            <person name="Blom J."/>
        </authorList>
    </citation>
    <scope>NUCLEOTIDE SEQUENCE [LARGE SCALE GENOMIC DNA]</scope>
</reference>
<accession>A0A0U5L3K9</accession>
<dbReference type="KEGG" id="ege:EM595_1489"/>
<evidence type="ECO:0000313" key="2">
    <source>
        <dbReference type="Proteomes" id="UP000059419"/>
    </source>
</evidence>
<evidence type="ECO:0000313" key="1">
    <source>
        <dbReference type="EMBL" id="CUU23723.1"/>
    </source>
</evidence>
<dbReference type="GeneID" id="84613479"/>
<dbReference type="PATRIC" id="fig|1619313.3.peg.1543"/>
<gene>
    <name evidence="1" type="ORF">EM595_1489</name>
</gene>